<reference evidence="6" key="1">
    <citation type="journal article" date="2015" name="Proc. Natl. Acad. Sci. U.S.A.">
        <title>Genome sequence of the Asian Tiger mosquito, Aedes albopictus, reveals insights into its biology, genetics, and evolution.</title>
        <authorList>
            <person name="Chen X.G."/>
            <person name="Jiang X."/>
            <person name="Gu J."/>
            <person name="Xu M."/>
            <person name="Wu Y."/>
            <person name="Deng Y."/>
            <person name="Zhang C."/>
            <person name="Bonizzoni M."/>
            <person name="Dermauw W."/>
            <person name="Vontas J."/>
            <person name="Armbruster P."/>
            <person name="Huang X."/>
            <person name="Yang Y."/>
            <person name="Zhang H."/>
            <person name="He W."/>
            <person name="Peng H."/>
            <person name="Liu Y."/>
            <person name="Wu K."/>
            <person name="Chen J."/>
            <person name="Lirakis M."/>
            <person name="Topalis P."/>
            <person name="Van Leeuwen T."/>
            <person name="Hall A.B."/>
            <person name="Jiang X."/>
            <person name="Thorpe C."/>
            <person name="Mueller R.L."/>
            <person name="Sun C."/>
            <person name="Waterhouse R.M."/>
            <person name="Yan G."/>
            <person name="Tu Z.J."/>
            <person name="Fang X."/>
            <person name="James A.A."/>
        </authorList>
    </citation>
    <scope>NUCLEOTIDE SEQUENCE [LARGE SCALE GENOMIC DNA]</scope>
    <source>
        <strain evidence="6">Foshan</strain>
    </source>
</reference>
<dbReference type="PANTHER" id="PTHR24373">
    <property type="entry name" value="SLIT RELATED LEUCINE-RICH REPEAT NEURONAL PROTEIN"/>
    <property type="match status" value="1"/>
</dbReference>
<dbReference type="SUPFAM" id="SSF52058">
    <property type="entry name" value="L domain-like"/>
    <property type="match status" value="1"/>
</dbReference>
<accession>A0ABM1YZY2</accession>
<dbReference type="EnsemblMetazoa" id="AALFPA23_013692.R19833">
    <property type="protein sequence ID" value="AALFPA23_013692.P19833"/>
    <property type="gene ID" value="AALFPA23_013692"/>
</dbReference>
<dbReference type="SMART" id="SM00369">
    <property type="entry name" value="LRR_TYP"/>
    <property type="match status" value="2"/>
</dbReference>
<feature type="chain" id="PRO_5047162107" evidence="4">
    <location>
        <begin position="23"/>
        <end position="244"/>
    </location>
</feature>
<keyword evidence="3" id="KW-0677">Repeat</keyword>
<dbReference type="Pfam" id="PF13855">
    <property type="entry name" value="LRR_8"/>
    <property type="match status" value="1"/>
</dbReference>
<protein>
    <submittedName>
        <fullName evidence="5">Uncharacterized protein</fullName>
    </submittedName>
</protein>
<dbReference type="Gene3D" id="3.80.10.10">
    <property type="entry name" value="Ribonuclease Inhibitor"/>
    <property type="match status" value="1"/>
</dbReference>
<dbReference type="RefSeq" id="XP_062705226.1">
    <property type="nucleotide sequence ID" value="XM_062849242.1"/>
</dbReference>
<name>A0ABM1YZY2_AEDAL</name>
<dbReference type="InterPro" id="IPR001611">
    <property type="entry name" value="Leu-rich_rpt"/>
</dbReference>
<dbReference type="PANTHER" id="PTHR24373:SF398">
    <property type="entry name" value="LEUCINE-RICH REPEAT-CONTAINING G-PROTEIN COUPLED RECEPTOR 6"/>
    <property type="match status" value="1"/>
</dbReference>
<dbReference type="PROSITE" id="PS51450">
    <property type="entry name" value="LRR"/>
    <property type="match status" value="1"/>
</dbReference>
<reference evidence="5" key="2">
    <citation type="submission" date="2025-05" db="UniProtKB">
        <authorList>
            <consortium name="EnsemblMetazoa"/>
        </authorList>
    </citation>
    <scope>IDENTIFICATION</scope>
    <source>
        <strain evidence="5">Foshan</strain>
    </source>
</reference>
<proteinExistence type="predicted"/>
<dbReference type="InterPro" id="IPR032675">
    <property type="entry name" value="LRR_dom_sf"/>
</dbReference>
<evidence type="ECO:0000313" key="5">
    <source>
        <dbReference type="EnsemblMetazoa" id="AALFPA23_013692.P19833"/>
    </source>
</evidence>
<sequence length="244" mass="28011">MLPIMMRICIIHFGFLSMLANALYIPDRSTTNAELNYRNMNITDFNFALVEVENLSSETLYINLEGNDLTSMPDNIAMYFSQMERIILNDNLRLSFPPDGSPFLRSPSLIELICERCGIHKIFTRSLRHLPHLEYLWLSDNQINQIAPYAFRRNQRLQNVDLSFNKLYTVPADMLKGLFRMKQCSAGAQVQLLWIYGIIRGNFFGLDQPQGAAPGRKSNSGNSIPTRSCSFDYSTRIAIIIRQK</sequence>
<dbReference type="InterPro" id="IPR003591">
    <property type="entry name" value="Leu-rich_rpt_typical-subtyp"/>
</dbReference>
<dbReference type="Proteomes" id="UP000069940">
    <property type="component" value="Unassembled WGS sequence"/>
</dbReference>
<dbReference type="InterPro" id="IPR050328">
    <property type="entry name" value="Dev_Immune_Receptor"/>
</dbReference>
<feature type="signal peptide" evidence="4">
    <location>
        <begin position="1"/>
        <end position="22"/>
    </location>
</feature>
<organism evidence="5 6">
    <name type="scientific">Aedes albopictus</name>
    <name type="common">Asian tiger mosquito</name>
    <name type="synonym">Stegomyia albopicta</name>
    <dbReference type="NCBI Taxonomy" id="7160"/>
    <lineage>
        <taxon>Eukaryota</taxon>
        <taxon>Metazoa</taxon>
        <taxon>Ecdysozoa</taxon>
        <taxon>Arthropoda</taxon>
        <taxon>Hexapoda</taxon>
        <taxon>Insecta</taxon>
        <taxon>Pterygota</taxon>
        <taxon>Neoptera</taxon>
        <taxon>Endopterygota</taxon>
        <taxon>Diptera</taxon>
        <taxon>Nematocera</taxon>
        <taxon>Culicoidea</taxon>
        <taxon>Culicidae</taxon>
        <taxon>Culicinae</taxon>
        <taxon>Aedini</taxon>
        <taxon>Aedes</taxon>
        <taxon>Stegomyia</taxon>
    </lineage>
</organism>
<evidence type="ECO:0000256" key="4">
    <source>
        <dbReference type="SAM" id="SignalP"/>
    </source>
</evidence>
<keyword evidence="6" id="KW-1185">Reference proteome</keyword>
<dbReference type="GeneID" id="134287431"/>
<evidence type="ECO:0000256" key="2">
    <source>
        <dbReference type="ARBA" id="ARBA00022729"/>
    </source>
</evidence>
<keyword evidence="2 4" id="KW-0732">Signal</keyword>
<evidence type="ECO:0000256" key="1">
    <source>
        <dbReference type="ARBA" id="ARBA00022614"/>
    </source>
</evidence>
<evidence type="ECO:0000256" key="3">
    <source>
        <dbReference type="ARBA" id="ARBA00022737"/>
    </source>
</evidence>
<keyword evidence="1" id="KW-0433">Leucine-rich repeat</keyword>
<evidence type="ECO:0000313" key="6">
    <source>
        <dbReference type="Proteomes" id="UP000069940"/>
    </source>
</evidence>